<dbReference type="EMBL" id="CP017157">
    <property type="protein sequence ID" value="AOP49183.1"/>
    <property type="molecule type" value="Genomic_DNA"/>
</dbReference>
<dbReference type="InterPro" id="IPR029032">
    <property type="entry name" value="AhpD-like"/>
</dbReference>
<feature type="region of interest" description="Disordered" evidence="1">
    <location>
        <begin position="261"/>
        <end position="284"/>
    </location>
</feature>
<accession>A0A1D7VQZ5</accession>
<evidence type="ECO:0000313" key="4">
    <source>
        <dbReference type="EMBL" id="AOP49183.1"/>
    </source>
</evidence>
<dbReference type="InterPro" id="IPR012788">
    <property type="entry name" value="Decarb_PcaC"/>
</dbReference>
<dbReference type="OrthoDB" id="9802489at2"/>
<dbReference type="InterPro" id="IPR026968">
    <property type="entry name" value="PcaD/CatD"/>
</dbReference>
<dbReference type="Proteomes" id="UP000094094">
    <property type="component" value="Chromosome"/>
</dbReference>
<dbReference type="Pfam" id="PF02627">
    <property type="entry name" value="CMD"/>
    <property type="match status" value="1"/>
</dbReference>
<dbReference type="PANTHER" id="PTHR33570">
    <property type="entry name" value="4-CARBOXYMUCONOLACTONE DECARBOXYLASE FAMILY PROTEIN"/>
    <property type="match status" value="1"/>
</dbReference>
<feature type="compositionally biased region" description="Pro residues" evidence="1">
    <location>
        <begin position="1"/>
        <end position="11"/>
    </location>
</feature>
<feature type="domain" description="AB hydrolase-1" evidence="2">
    <location>
        <begin position="23"/>
        <end position="246"/>
    </location>
</feature>
<evidence type="ECO:0000256" key="1">
    <source>
        <dbReference type="SAM" id="MobiDB-lite"/>
    </source>
</evidence>
<evidence type="ECO:0000259" key="3">
    <source>
        <dbReference type="Pfam" id="PF02627"/>
    </source>
</evidence>
<dbReference type="Gene3D" id="1.20.1290.10">
    <property type="entry name" value="AhpD-like"/>
    <property type="match status" value="1"/>
</dbReference>
<feature type="domain" description="Carboxymuconolactone decarboxylase-like" evidence="3">
    <location>
        <begin position="315"/>
        <end position="396"/>
    </location>
</feature>
<dbReference type="PANTHER" id="PTHR33570:SF2">
    <property type="entry name" value="CARBOXYMUCONOLACTONE DECARBOXYLASE-LIKE DOMAIN-CONTAINING PROTEIN"/>
    <property type="match status" value="1"/>
</dbReference>
<evidence type="ECO:0000259" key="2">
    <source>
        <dbReference type="Pfam" id="PF00561"/>
    </source>
</evidence>
<protein>
    <submittedName>
        <fullName evidence="4">3-oxoadipate enol-lactonase</fullName>
    </submittedName>
</protein>
<feature type="region of interest" description="Disordered" evidence="1">
    <location>
        <begin position="1"/>
        <end position="28"/>
    </location>
</feature>
<reference evidence="4 5" key="1">
    <citation type="submission" date="2016-09" db="EMBL/GenBank/DDBJ databases">
        <title>Complete genome sequencing of Streptomyces lydicus 103 and metabolic pathways analysis of antibiotic biosynthesis.</title>
        <authorList>
            <person name="Jia N."/>
            <person name="Ding M.-Z."/>
            <person name="Gao F."/>
            <person name="Yuan Y.-J."/>
        </authorList>
    </citation>
    <scope>NUCLEOTIDE SEQUENCE [LARGE SCALE GENOMIC DNA]</scope>
    <source>
        <strain evidence="4 5">103</strain>
    </source>
</reference>
<dbReference type="GO" id="GO:0051920">
    <property type="term" value="F:peroxiredoxin activity"/>
    <property type="evidence" value="ECO:0007669"/>
    <property type="project" value="InterPro"/>
</dbReference>
<dbReference type="PRINTS" id="PR00111">
    <property type="entry name" value="ABHYDROLASE"/>
</dbReference>
<name>A0A1D7VQZ5_9ACTN</name>
<dbReference type="NCBIfam" id="TIGR02427">
    <property type="entry name" value="protocat_pcaD"/>
    <property type="match status" value="1"/>
</dbReference>
<dbReference type="InterPro" id="IPR003779">
    <property type="entry name" value="CMD-like"/>
</dbReference>
<gene>
    <name evidence="4" type="ORF">SL103_25670</name>
</gene>
<dbReference type="InterPro" id="IPR052512">
    <property type="entry name" value="4CMD/NDH-1_regulator"/>
</dbReference>
<dbReference type="RefSeq" id="WP_069571299.1">
    <property type="nucleotide sequence ID" value="NZ_CP017157.1"/>
</dbReference>
<evidence type="ECO:0000313" key="5">
    <source>
        <dbReference type="Proteomes" id="UP000094094"/>
    </source>
</evidence>
<dbReference type="SUPFAM" id="SSF69118">
    <property type="entry name" value="AhpD-like"/>
    <property type="match status" value="1"/>
</dbReference>
<dbReference type="NCBIfam" id="TIGR02425">
    <property type="entry name" value="decarb_PcaC"/>
    <property type="match status" value="1"/>
</dbReference>
<dbReference type="SUPFAM" id="SSF53474">
    <property type="entry name" value="alpha/beta-Hydrolases"/>
    <property type="match status" value="1"/>
</dbReference>
<dbReference type="GO" id="GO:0047570">
    <property type="term" value="F:3-oxoadipate enol-lactonase activity"/>
    <property type="evidence" value="ECO:0007669"/>
    <property type="project" value="InterPro"/>
</dbReference>
<dbReference type="InterPro" id="IPR000073">
    <property type="entry name" value="AB_hydrolase_1"/>
</dbReference>
<dbReference type="GO" id="GO:0042952">
    <property type="term" value="P:beta-ketoadipate pathway"/>
    <property type="evidence" value="ECO:0007669"/>
    <property type="project" value="InterPro"/>
</dbReference>
<sequence length="419" mass="43538">MTRPPAAPGAPPHHTVDGPDTAPPLLLGPSLGTTRAVWDPQLPALAERFRVVRWDLPGHGGTPATGTTTVPALAGRVLDLADSLGIDRFGYAGVSLGGAVGAWLAAHHPERITSLTLICSSARFGEPAGWHDRAARVREAGLGPVADTTAGRWFTPAFAGSPRAVALVDTLRRTVAPAGYAACCDALAGYDLRDALARITAPTLVVAGRADPATPPAHARELADGIPGASLVELAGAAHLASVERPAAVLAALLGHLTAHPSDGSSTAPPPGAPHLPDTDDRARRAAGTAVRRAVLGDAHVDRAQARTGALTEVFQDFLTRYAWGEIWTRPGLSRRTRSCITLTALVARGHHDELAMHLRAALRNGLTPQEIQEVLLQTAVYCGVPAANTAFALADRIVTEHLRGPDGPPPHPAEGTPQ</sequence>
<organism evidence="4 5">
    <name type="scientific">Streptomyces lydicus</name>
    <dbReference type="NCBI Taxonomy" id="47763"/>
    <lineage>
        <taxon>Bacteria</taxon>
        <taxon>Bacillati</taxon>
        <taxon>Actinomycetota</taxon>
        <taxon>Actinomycetes</taxon>
        <taxon>Kitasatosporales</taxon>
        <taxon>Streptomycetaceae</taxon>
        <taxon>Streptomyces</taxon>
    </lineage>
</organism>
<dbReference type="Gene3D" id="3.40.50.1820">
    <property type="entry name" value="alpha/beta hydrolase"/>
    <property type="match status" value="1"/>
</dbReference>
<dbReference type="Pfam" id="PF00561">
    <property type="entry name" value="Abhydrolase_1"/>
    <property type="match status" value="1"/>
</dbReference>
<dbReference type="InterPro" id="IPR029058">
    <property type="entry name" value="AB_hydrolase_fold"/>
</dbReference>
<dbReference type="KEGG" id="slc:SL103_25670"/>
<keyword evidence="5" id="KW-1185">Reference proteome</keyword>
<dbReference type="AlphaFoldDB" id="A0A1D7VQZ5"/>
<proteinExistence type="predicted"/>